<dbReference type="AlphaFoldDB" id="A0A4Y2GM61"/>
<reference evidence="2 3" key="1">
    <citation type="journal article" date="2019" name="Sci. Rep.">
        <title>Orb-weaving spider Araneus ventricosus genome elucidates the spidroin gene catalogue.</title>
        <authorList>
            <person name="Kono N."/>
            <person name="Nakamura H."/>
            <person name="Ohtoshi R."/>
            <person name="Moran D.A.P."/>
            <person name="Shinohara A."/>
            <person name="Yoshida Y."/>
            <person name="Fujiwara M."/>
            <person name="Mori M."/>
            <person name="Tomita M."/>
            <person name="Arakawa K."/>
        </authorList>
    </citation>
    <scope>NUCLEOTIDE SEQUENCE [LARGE SCALE GENOMIC DNA]</scope>
</reference>
<dbReference type="Proteomes" id="UP000499080">
    <property type="component" value="Unassembled WGS sequence"/>
</dbReference>
<organism evidence="2 3">
    <name type="scientific">Araneus ventricosus</name>
    <name type="common">Orbweaver spider</name>
    <name type="synonym">Epeira ventricosa</name>
    <dbReference type="NCBI Taxonomy" id="182803"/>
    <lineage>
        <taxon>Eukaryota</taxon>
        <taxon>Metazoa</taxon>
        <taxon>Ecdysozoa</taxon>
        <taxon>Arthropoda</taxon>
        <taxon>Chelicerata</taxon>
        <taxon>Arachnida</taxon>
        <taxon>Araneae</taxon>
        <taxon>Araneomorphae</taxon>
        <taxon>Entelegynae</taxon>
        <taxon>Araneoidea</taxon>
        <taxon>Araneidae</taxon>
        <taxon>Araneus</taxon>
    </lineage>
</organism>
<evidence type="ECO:0000256" key="1">
    <source>
        <dbReference type="SAM" id="MobiDB-lite"/>
    </source>
</evidence>
<proteinExistence type="predicted"/>
<protein>
    <submittedName>
        <fullName evidence="2">Uncharacterized protein</fullName>
    </submittedName>
</protein>
<dbReference type="EMBL" id="BGPR01099953">
    <property type="protein sequence ID" value="GBM54411.1"/>
    <property type="molecule type" value="Genomic_DNA"/>
</dbReference>
<evidence type="ECO:0000313" key="3">
    <source>
        <dbReference type="Proteomes" id="UP000499080"/>
    </source>
</evidence>
<comment type="caution">
    <text evidence="2">The sequence shown here is derived from an EMBL/GenBank/DDBJ whole genome shotgun (WGS) entry which is preliminary data.</text>
</comment>
<gene>
    <name evidence="2" type="ORF">AVEN_26407_1</name>
</gene>
<feature type="compositionally biased region" description="Acidic residues" evidence="1">
    <location>
        <begin position="22"/>
        <end position="36"/>
    </location>
</feature>
<feature type="region of interest" description="Disordered" evidence="1">
    <location>
        <begin position="19"/>
        <end position="56"/>
    </location>
</feature>
<name>A0A4Y2GM61_ARAVE</name>
<keyword evidence="3" id="KW-1185">Reference proteome</keyword>
<sequence>FWLDGCVLKWREIGDIAAEINGNEEDEEEDNDDEEDAAKGTPTHTVALESLETLFD</sequence>
<evidence type="ECO:0000313" key="2">
    <source>
        <dbReference type="EMBL" id="GBM54411.1"/>
    </source>
</evidence>
<feature type="non-terminal residue" evidence="2">
    <location>
        <position position="1"/>
    </location>
</feature>
<accession>A0A4Y2GM61</accession>